<reference evidence="1" key="1">
    <citation type="submission" date="2018-07" db="EMBL/GenBank/DDBJ databases">
        <authorList>
            <person name="Quirk P.G."/>
            <person name="Krulwich T.A."/>
        </authorList>
    </citation>
    <scope>NUCLEOTIDE SEQUENCE</scope>
</reference>
<evidence type="ECO:0000313" key="1">
    <source>
        <dbReference type="EMBL" id="SUS08386.1"/>
    </source>
</evidence>
<sequence length="90" mass="9853">MLGFTLDVQAHQKKPVRSRFVVPKRRQPRNEPYAIAGVEPAIEEILSDPIACALMRCDGVSEATLRTLLTSVRTSLRVGVREPAAADPGQ</sequence>
<dbReference type="EMBL" id="UIDG01000617">
    <property type="protein sequence ID" value="SUS08389.1"/>
    <property type="molecule type" value="Genomic_DNA"/>
</dbReference>
<name>A0A380TJ94_9ZZZZ</name>
<organism evidence="1">
    <name type="scientific">metagenome</name>
    <dbReference type="NCBI Taxonomy" id="256318"/>
    <lineage>
        <taxon>unclassified sequences</taxon>
        <taxon>metagenomes</taxon>
    </lineage>
</organism>
<proteinExistence type="predicted"/>
<dbReference type="EMBL" id="UIDG01000616">
    <property type="protein sequence ID" value="SUS08386.1"/>
    <property type="molecule type" value="Genomic_DNA"/>
</dbReference>
<protein>
    <submittedName>
        <fullName evidence="1">Uncharacterized protein</fullName>
    </submittedName>
</protein>
<dbReference type="AlphaFoldDB" id="A0A380TJ94"/>
<evidence type="ECO:0000313" key="2">
    <source>
        <dbReference type="EMBL" id="SUS08389.1"/>
    </source>
</evidence>
<accession>A0A380TJ94</accession>
<gene>
    <name evidence="1" type="ORF">DF3PB_6530002</name>
    <name evidence="2" type="ORF">DF3PB_6540002</name>
</gene>